<evidence type="ECO:0000256" key="5">
    <source>
        <dbReference type="ARBA" id="ARBA00022989"/>
    </source>
</evidence>
<dbReference type="PANTHER" id="PTHR37937:SF1">
    <property type="entry name" value="CONJUGATIVE TRANSFER: DNA TRANSPORT"/>
    <property type="match status" value="1"/>
</dbReference>
<dbReference type="NCBIfam" id="NF010453">
    <property type="entry name" value="PRK13880.1"/>
    <property type="match status" value="1"/>
</dbReference>
<dbReference type="CDD" id="cd01127">
    <property type="entry name" value="TrwB_TraG_TraD_VirD4"/>
    <property type="match status" value="2"/>
</dbReference>
<evidence type="ECO:0000313" key="9">
    <source>
        <dbReference type="Proteomes" id="UP000595197"/>
    </source>
</evidence>
<organism evidence="8 9">
    <name type="scientific">Skermanella cutis</name>
    <dbReference type="NCBI Taxonomy" id="2775420"/>
    <lineage>
        <taxon>Bacteria</taxon>
        <taxon>Pseudomonadati</taxon>
        <taxon>Pseudomonadota</taxon>
        <taxon>Alphaproteobacteria</taxon>
        <taxon>Rhodospirillales</taxon>
        <taxon>Azospirillaceae</taxon>
        <taxon>Skermanella</taxon>
    </lineage>
</organism>
<gene>
    <name evidence="8" type="ORF">IGS68_29320</name>
</gene>
<evidence type="ECO:0000256" key="7">
    <source>
        <dbReference type="SAM" id="Phobius"/>
    </source>
</evidence>
<dbReference type="InterPro" id="IPR051539">
    <property type="entry name" value="T4SS-coupling_protein"/>
</dbReference>
<accession>A0ABX7BG92</accession>
<comment type="subcellular location">
    <subcellularLocation>
        <location evidence="1">Cell membrane</location>
        <topology evidence="1">Multi-pass membrane protein</topology>
    </subcellularLocation>
</comment>
<dbReference type="SUPFAM" id="SSF52540">
    <property type="entry name" value="P-loop containing nucleoside triphosphate hydrolases"/>
    <property type="match status" value="1"/>
</dbReference>
<proteinExistence type="inferred from homology"/>
<protein>
    <submittedName>
        <fullName evidence="8">Type IV secretory system conjugative DNA transfer family protein</fullName>
    </submittedName>
</protein>
<dbReference type="PANTHER" id="PTHR37937">
    <property type="entry name" value="CONJUGATIVE TRANSFER: DNA TRANSPORT"/>
    <property type="match status" value="1"/>
</dbReference>
<sequence>MVSSLASAPVWGQARRRALIALGGLTGVALGVNVAATQFVAWHLSYHPALGPPVVANLYPPWRWWQWRQQFETAAPQTFAWLDLGLYGGGALATLVLLGGVSQSSRRKPKRHEDVHGTARFGTDADLRHAGLLPEKDQRGAGVYCGAWEARDGTLHYLRHNGPEHVLALGPIRSGKLVGLVIPTLTTWPHSAVVYDEKGEIFEATAGWRGTEGGNRVLRWEPGTADRTVAFNFLGEVRLSTEYETRDIANVMEMVVDPEGTGLFDHWKPSAAVTLNGVALHVCYERRASGQTASLADVLHALNDPQRGRDQLYEAMRTNRHLGSQPHPQIAAVGQDMMNKDVRERSGIHSTASLMLRLFRDPIVARNTSRSDFRLDELMNGPDPVTLYIVTRGEDKLRLRPLVRLFLTMMFGRLLSADMRFENGQPVAPHRHRLLVLIDEFASLRRMEAVQEALSKSAGYGIKAYLLVQDREQIIAEYGPNETITSHCHIKAAYAPTNYRTAEWLSDLSGNATVVVEDVTESGAPGSMKKNTTRSFRTVSRPLITPDEVMRLKAPRKDGAGRIVEAGHVLVFAAGHPPVLAVQSLFFRDPEFVRRVSIPAATGGNP</sequence>
<dbReference type="Pfam" id="PF02534">
    <property type="entry name" value="T4SS-DNA_transf"/>
    <property type="match status" value="1"/>
</dbReference>
<dbReference type="InterPro" id="IPR027417">
    <property type="entry name" value="P-loop_NTPase"/>
</dbReference>
<dbReference type="EMBL" id="CP067421">
    <property type="protein sequence ID" value="QQP93223.1"/>
    <property type="molecule type" value="Genomic_DNA"/>
</dbReference>
<keyword evidence="3" id="KW-1003">Cell membrane</keyword>
<feature type="transmembrane region" description="Helical" evidence="7">
    <location>
        <begin position="20"/>
        <end position="44"/>
    </location>
</feature>
<keyword evidence="8" id="KW-0614">Plasmid</keyword>
<feature type="transmembrane region" description="Helical" evidence="7">
    <location>
        <begin position="79"/>
        <end position="101"/>
    </location>
</feature>
<keyword evidence="4 7" id="KW-0812">Transmembrane</keyword>
<evidence type="ECO:0000256" key="2">
    <source>
        <dbReference type="ARBA" id="ARBA00008806"/>
    </source>
</evidence>
<evidence type="ECO:0000256" key="1">
    <source>
        <dbReference type="ARBA" id="ARBA00004651"/>
    </source>
</evidence>
<dbReference type="Gene3D" id="3.40.50.300">
    <property type="entry name" value="P-loop containing nucleotide triphosphate hydrolases"/>
    <property type="match status" value="1"/>
</dbReference>
<dbReference type="RefSeq" id="WP_201082676.1">
    <property type="nucleotide sequence ID" value="NZ_CP067421.1"/>
</dbReference>
<reference evidence="8" key="1">
    <citation type="submission" date="2021-02" db="EMBL/GenBank/DDBJ databases">
        <title>Skermanella TT6 skin isolate.</title>
        <authorList>
            <person name="Lee K."/>
            <person name="Ganzorig M."/>
        </authorList>
    </citation>
    <scope>NUCLEOTIDE SEQUENCE</scope>
    <source>
        <strain evidence="8">TT6</strain>
    </source>
</reference>
<dbReference type="Proteomes" id="UP000595197">
    <property type="component" value="Plasmid pTT6-1"/>
</dbReference>
<evidence type="ECO:0000313" key="8">
    <source>
        <dbReference type="EMBL" id="QQP93223.1"/>
    </source>
</evidence>
<keyword evidence="5 7" id="KW-1133">Transmembrane helix</keyword>
<keyword evidence="6 7" id="KW-0472">Membrane</keyword>
<comment type="similarity">
    <text evidence="2">Belongs to the VirD4/TraG family.</text>
</comment>
<dbReference type="InterPro" id="IPR003688">
    <property type="entry name" value="TraG/VirD4"/>
</dbReference>
<evidence type="ECO:0000256" key="6">
    <source>
        <dbReference type="ARBA" id="ARBA00023136"/>
    </source>
</evidence>
<keyword evidence="9" id="KW-1185">Reference proteome</keyword>
<name>A0ABX7BG92_9PROT</name>
<evidence type="ECO:0000256" key="3">
    <source>
        <dbReference type="ARBA" id="ARBA00022475"/>
    </source>
</evidence>
<evidence type="ECO:0000256" key="4">
    <source>
        <dbReference type="ARBA" id="ARBA00022692"/>
    </source>
</evidence>
<geneLocation type="plasmid" evidence="8 9">
    <name>pTT6-1</name>
</geneLocation>